<organism evidence="2 3">
    <name type="scientific">Didymella heteroderae</name>
    <dbReference type="NCBI Taxonomy" id="1769908"/>
    <lineage>
        <taxon>Eukaryota</taxon>
        <taxon>Fungi</taxon>
        <taxon>Dikarya</taxon>
        <taxon>Ascomycota</taxon>
        <taxon>Pezizomycotina</taxon>
        <taxon>Dothideomycetes</taxon>
        <taxon>Pleosporomycetidae</taxon>
        <taxon>Pleosporales</taxon>
        <taxon>Pleosporineae</taxon>
        <taxon>Didymellaceae</taxon>
        <taxon>Didymella</taxon>
    </lineage>
</organism>
<protein>
    <submittedName>
        <fullName evidence="2">Uncharacterized protein</fullName>
    </submittedName>
</protein>
<evidence type="ECO:0000256" key="1">
    <source>
        <dbReference type="SAM" id="MobiDB-lite"/>
    </source>
</evidence>
<gene>
    <name evidence="2" type="ORF">E8E12_006489</name>
</gene>
<dbReference type="EMBL" id="SWKV01000068">
    <property type="protein sequence ID" value="KAF3034423.1"/>
    <property type="molecule type" value="Genomic_DNA"/>
</dbReference>
<evidence type="ECO:0000313" key="3">
    <source>
        <dbReference type="Proteomes" id="UP000758155"/>
    </source>
</evidence>
<keyword evidence="3" id="KW-1185">Reference proteome</keyword>
<feature type="region of interest" description="Disordered" evidence="1">
    <location>
        <begin position="1"/>
        <end position="24"/>
    </location>
</feature>
<sequence>MELSQRSRTRTPIRSPLCESEASQLATDAQAAAIVGEDDDEEEELAAAADDEEDEQIRWTLEAATAVEPGVAAAERSITEELDELVEPQLHFRWRACWGNMERGAIATAACCLRNKPIGGVTEAMVWRWADETVEGQKPRLAKIDSLTATLYYTTGC</sequence>
<dbReference type="Proteomes" id="UP000758155">
    <property type="component" value="Unassembled WGS sequence"/>
</dbReference>
<reference evidence="2" key="1">
    <citation type="submission" date="2019-04" db="EMBL/GenBank/DDBJ databases">
        <title>Sequencing of skin fungus with MAO and IRED activity.</title>
        <authorList>
            <person name="Marsaioli A.J."/>
            <person name="Bonatto J.M.C."/>
            <person name="Reis Junior O."/>
        </authorList>
    </citation>
    <scope>NUCLEOTIDE SEQUENCE</scope>
    <source>
        <strain evidence="2">28M1</strain>
    </source>
</reference>
<accession>A0A9P5BXH9</accession>
<feature type="compositionally biased region" description="Polar residues" evidence="1">
    <location>
        <begin position="1"/>
        <end position="12"/>
    </location>
</feature>
<name>A0A9P5BXH9_9PLEO</name>
<dbReference type="AlphaFoldDB" id="A0A9P5BXH9"/>
<evidence type="ECO:0000313" key="2">
    <source>
        <dbReference type="EMBL" id="KAF3034423.1"/>
    </source>
</evidence>
<proteinExistence type="predicted"/>
<comment type="caution">
    <text evidence="2">The sequence shown here is derived from an EMBL/GenBank/DDBJ whole genome shotgun (WGS) entry which is preliminary data.</text>
</comment>